<dbReference type="EMBL" id="AVOT02000404">
    <property type="protein sequence ID" value="MBW0462725.1"/>
    <property type="molecule type" value="Genomic_DNA"/>
</dbReference>
<evidence type="ECO:0000313" key="3">
    <source>
        <dbReference type="Proteomes" id="UP000765509"/>
    </source>
</evidence>
<dbReference type="InterPro" id="IPR043128">
    <property type="entry name" value="Rev_trsase/Diguanyl_cyclase"/>
</dbReference>
<dbReference type="InterPro" id="IPR043502">
    <property type="entry name" value="DNA/RNA_pol_sf"/>
</dbReference>
<organism evidence="2 3">
    <name type="scientific">Austropuccinia psidii MF-1</name>
    <dbReference type="NCBI Taxonomy" id="1389203"/>
    <lineage>
        <taxon>Eukaryota</taxon>
        <taxon>Fungi</taxon>
        <taxon>Dikarya</taxon>
        <taxon>Basidiomycota</taxon>
        <taxon>Pucciniomycotina</taxon>
        <taxon>Pucciniomycetes</taxon>
        <taxon>Pucciniales</taxon>
        <taxon>Sphaerophragmiaceae</taxon>
        <taxon>Austropuccinia</taxon>
    </lineage>
</organism>
<evidence type="ECO:0000313" key="2">
    <source>
        <dbReference type="EMBL" id="MBW0462725.1"/>
    </source>
</evidence>
<dbReference type="SUPFAM" id="SSF56672">
    <property type="entry name" value="DNA/RNA polymerases"/>
    <property type="match status" value="1"/>
</dbReference>
<keyword evidence="3" id="KW-1185">Reference proteome</keyword>
<dbReference type="Proteomes" id="UP000765509">
    <property type="component" value="Unassembled WGS sequence"/>
</dbReference>
<protein>
    <recommendedName>
        <fullName evidence="1">Reverse transcriptase domain-containing protein</fullName>
    </recommendedName>
</protein>
<name>A0A9Q3BCG3_9BASI</name>
<accession>A0A9Q3BCG3</accession>
<dbReference type="Pfam" id="PF00078">
    <property type="entry name" value="RVT_1"/>
    <property type="match status" value="1"/>
</dbReference>
<reference evidence="2" key="1">
    <citation type="submission" date="2021-03" db="EMBL/GenBank/DDBJ databases">
        <title>Draft genome sequence of rust myrtle Austropuccinia psidii MF-1, a brazilian biotype.</title>
        <authorList>
            <person name="Quecine M.C."/>
            <person name="Pachon D.M.R."/>
            <person name="Bonatelli M.L."/>
            <person name="Correr F.H."/>
            <person name="Franceschini L.M."/>
            <person name="Leite T.F."/>
            <person name="Margarido G.R.A."/>
            <person name="Almeida C.A."/>
            <person name="Ferrarezi J.A."/>
            <person name="Labate C.A."/>
        </authorList>
    </citation>
    <scope>NUCLEOTIDE SEQUENCE</scope>
    <source>
        <strain evidence="2">MF-1</strain>
    </source>
</reference>
<dbReference type="OrthoDB" id="1750432at2759"/>
<proteinExistence type="predicted"/>
<gene>
    <name evidence="2" type="ORF">O181_002440</name>
</gene>
<dbReference type="InterPro" id="IPR000477">
    <property type="entry name" value="RT_dom"/>
</dbReference>
<dbReference type="AlphaFoldDB" id="A0A9Q3BCG3"/>
<feature type="domain" description="Reverse transcriptase" evidence="1">
    <location>
        <begin position="8"/>
        <end position="61"/>
    </location>
</feature>
<dbReference type="Gene3D" id="3.30.70.270">
    <property type="match status" value="1"/>
</dbReference>
<comment type="caution">
    <text evidence="2">The sequence shown here is derived from an EMBL/GenBank/DDBJ whole genome shotgun (WGS) entry which is preliminary data.</text>
</comment>
<sequence length="96" mass="11072">MMGTKLQEEMLEVWMVVYIDDLNIYSETWEDHLQCIERVLSKCTPIHPDISLKKCNFGQHELLELEHKVPGLLLAIDQSKVALVLHKSVPNKTKGM</sequence>
<evidence type="ECO:0000259" key="1">
    <source>
        <dbReference type="Pfam" id="PF00078"/>
    </source>
</evidence>